<evidence type="ECO:0000313" key="3">
    <source>
        <dbReference type="Proteomes" id="UP000719500"/>
    </source>
</evidence>
<dbReference type="EMBL" id="JACSNX010000001">
    <property type="protein sequence ID" value="MBM6850104.1"/>
    <property type="molecule type" value="Genomic_DNA"/>
</dbReference>
<accession>A0ABS2FR79</accession>
<reference evidence="2 3" key="1">
    <citation type="journal article" date="2021" name="Sci. Rep.">
        <title>The distribution of antibiotic resistance genes in chicken gut microbiota commensals.</title>
        <authorList>
            <person name="Juricova H."/>
            <person name="Matiasovicova J."/>
            <person name="Kubasova T."/>
            <person name="Cejkova D."/>
            <person name="Rychlik I."/>
        </authorList>
    </citation>
    <scope>NUCLEOTIDE SEQUENCE [LARGE SCALE GENOMIC DNA]</scope>
    <source>
        <strain evidence="2 3">An411</strain>
    </source>
</reference>
<name>A0ABS2FR79_9FIRM</name>
<organism evidence="2 3">
    <name type="scientific">Oscillibacter valericigenes</name>
    <dbReference type="NCBI Taxonomy" id="351091"/>
    <lineage>
        <taxon>Bacteria</taxon>
        <taxon>Bacillati</taxon>
        <taxon>Bacillota</taxon>
        <taxon>Clostridia</taxon>
        <taxon>Eubacteriales</taxon>
        <taxon>Oscillospiraceae</taxon>
        <taxon>Oscillibacter</taxon>
    </lineage>
</organism>
<dbReference type="Proteomes" id="UP000719500">
    <property type="component" value="Unassembled WGS sequence"/>
</dbReference>
<dbReference type="RefSeq" id="WP_195607929.1">
    <property type="nucleotide sequence ID" value="NZ_JACSNX010000001.1"/>
</dbReference>
<protein>
    <recommendedName>
        <fullName evidence="4">DUF4283 domain-containing protein</fullName>
    </recommendedName>
</protein>
<evidence type="ECO:0000256" key="1">
    <source>
        <dbReference type="SAM" id="MobiDB-lite"/>
    </source>
</evidence>
<feature type="region of interest" description="Disordered" evidence="1">
    <location>
        <begin position="59"/>
        <end position="83"/>
    </location>
</feature>
<proteinExistence type="predicted"/>
<gene>
    <name evidence="2" type="ORF">H9X91_01460</name>
</gene>
<evidence type="ECO:0000313" key="2">
    <source>
        <dbReference type="EMBL" id="MBM6850104.1"/>
    </source>
</evidence>
<keyword evidence="3" id="KW-1185">Reference proteome</keyword>
<evidence type="ECO:0008006" key="4">
    <source>
        <dbReference type="Google" id="ProtNLM"/>
    </source>
</evidence>
<comment type="caution">
    <text evidence="2">The sequence shown here is derived from an EMBL/GenBank/DDBJ whole genome shotgun (WGS) entry which is preliminary data.</text>
</comment>
<sequence length="83" mass="9293">MTWFRIPMIWQMYGRLDVEADSLQEAIEYALGPESPLPEGSYLDDSVEIDETVYELNSACESAPENVQRDANGSSEANDDLGF</sequence>